<comment type="caution">
    <text evidence="3">The sequence shown here is derived from an EMBL/GenBank/DDBJ whole genome shotgun (WGS) entry which is preliminary data.</text>
</comment>
<evidence type="ECO:0000313" key="3">
    <source>
        <dbReference type="EMBL" id="GFF12787.1"/>
    </source>
</evidence>
<dbReference type="PANTHER" id="PTHR39611:SF2">
    <property type="entry name" value="HYDROXYPROLINE-RICH GLYCOPROTEIN DZ-HRGP"/>
    <property type="match status" value="1"/>
</dbReference>
<feature type="compositionally biased region" description="Basic and acidic residues" evidence="1">
    <location>
        <begin position="349"/>
        <end position="375"/>
    </location>
</feature>
<feature type="compositionally biased region" description="Basic residues" evidence="1">
    <location>
        <begin position="332"/>
        <end position="348"/>
    </location>
</feature>
<feature type="domain" description="DUF7514" evidence="2">
    <location>
        <begin position="13"/>
        <end position="169"/>
    </location>
</feature>
<evidence type="ECO:0000259" key="2">
    <source>
        <dbReference type="Pfam" id="PF24355"/>
    </source>
</evidence>
<reference evidence="3 4" key="1">
    <citation type="submission" date="2020-01" db="EMBL/GenBank/DDBJ databases">
        <title>Aspergillus terreus IFO 6365 whole genome shotgun sequence.</title>
        <authorList>
            <person name="Kanamasa S."/>
            <person name="Takahashi H."/>
        </authorList>
    </citation>
    <scope>NUCLEOTIDE SEQUENCE [LARGE SCALE GENOMIC DNA]</scope>
    <source>
        <strain evidence="3 4">IFO 6365</strain>
    </source>
</reference>
<dbReference type="AlphaFoldDB" id="A0A5M3YRM1"/>
<feature type="compositionally biased region" description="Polar residues" evidence="1">
    <location>
        <begin position="224"/>
        <end position="235"/>
    </location>
</feature>
<dbReference type="PANTHER" id="PTHR39611">
    <property type="entry name" value="HYDROXYPROLINE-RICH GLYCOPROTEIN DZ-HRGP-RELATED"/>
    <property type="match status" value="1"/>
</dbReference>
<organism evidence="3 4">
    <name type="scientific">Aspergillus terreus</name>
    <dbReference type="NCBI Taxonomy" id="33178"/>
    <lineage>
        <taxon>Eukaryota</taxon>
        <taxon>Fungi</taxon>
        <taxon>Dikarya</taxon>
        <taxon>Ascomycota</taxon>
        <taxon>Pezizomycotina</taxon>
        <taxon>Eurotiomycetes</taxon>
        <taxon>Eurotiomycetidae</taxon>
        <taxon>Eurotiales</taxon>
        <taxon>Aspergillaceae</taxon>
        <taxon>Aspergillus</taxon>
        <taxon>Aspergillus subgen. Circumdati</taxon>
    </lineage>
</organism>
<dbReference type="OrthoDB" id="5420895at2759"/>
<gene>
    <name evidence="3" type="ORF">ATEIFO6365_0001101100</name>
</gene>
<evidence type="ECO:0000313" key="4">
    <source>
        <dbReference type="Proteomes" id="UP000452235"/>
    </source>
</evidence>
<protein>
    <recommendedName>
        <fullName evidence="2">DUF7514 domain-containing protein</fullName>
    </recommendedName>
</protein>
<dbReference type="Proteomes" id="UP000452235">
    <property type="component" value="Unassembled WGS sequence"/>
</dbReference>
<sequence length="527" mass="59569">MSSAHHDGTNFWGVLINPDKSPAPLLEHLCLGIAQIMTTFDDYATCDLTPERLAAFYRKVGGNYDILFLETKPSALSFIYQRLGCFHSIQPSSDPYKPPSVPALQPNGFVRWQTIQLLLDPEEHSRYLQAAVELWDVRDQNGQIFPKSIPREAFPRESDPEMVGWHEEVSRRFEIDYWKKNILRSSPPNFGTYYFYFNQKEAPDKMGEKDRLHAHRTRPAYHRNPNSTDEVPLSSSRHHQPHPSKDLPRRAQSTHFHHPESRRTGYASPRAPSPPPWPAAEQTKKKQTKTPPYFSRPVSPSTVPIDEASDASSEGSSPSRVSPRPFPDGYSHHRHLSPPRVAHARRHSHEAYARRPQPDLSPDADRRQVHNRDAHAVNQSRLYDSDGARRPTAAAATATRSRYPTYEEAQPSIHPSVNLREQIVPEKVEVPVYASRGSSHRYAANPYIMRTQAADLNDGRRNSYHHPLRPGTPGGSAEAAHFTTGTARGAARWTGVPIPGMSKRGVAVPAVDAEYLPRGRRSTMYER</sequence>
<dbReference type="VEuPathDB" id="FungiDB:ATEG_01783"/>
<keyword evidence="4" id="KW-1185">Reference proteome</keyword>
<name>A0A5M3YRM1_ASPTE</name>
<feature type="region of interest" description="Disordered" evidence="1">
    <location>
        <begin position="206"/>
        <end position="410"/>
    </location>
</feature>
<dbReference type="InterPro" id="IPR055936">
    <property type="entry name" value="DUF7514"/>
</dbReference>
<feature type="compositionally biased region" description="Low complexity" evidence="1">
    <location>
        <begin position="310"/>
        <end position="323"/>
    </location>
</feature>
<proteinExistence type="predicted"/>
<evidence type="ECO:0000256" key="1">
    <source>
        <dbReference type="SAM" id="MobiDB-lite"/>
    </source>
</evidence>
<feature type="compositionally biased region" description="Basic residues" evidence="1">
    <location>
        <begin position="212"/>
        <end position="221"/>
    </location>
</feature>
<dbReference type="Pfam" id="PF24355">
    <property type="entry name" value="DUF7514"/>
    <property type="match status" value="1"/>
</dbReference>
<dbReference type="EMBL" id="BLJY01000001">
    <property type="protein sequence ID" value="GFF12787.1"/>
    <property type="molecule type" value="Genomic_DNA"/>
</dbReference>
<feature type="compositionally biased region" description="Low complexity" evidence="1">
    <location>
        <begin position="390"/>
        <end position="406"/>
    </location>
</feature>
<accession>A0A5M3YRM1</accession>